<proteinExistence type="predicted"/>
<name>A0A2T6ZYB4_TUBBO</name>
<sequence>MINWVFFIFSFVGDVDAYNTLQGVTESDGTLWRCVQLNFWFWYESAAPQSTHHFPSPSVLCCSRPKTSGMPARQEGKDAIGHGFQSHTEDWRWSVHFLFPF</sequence>
<evidence type="ECO:0000256" key="1">
    <source>
        <dbReference type="SAM" id="SignalP"/>
    </source>
</evidence>
<evidence type="ECO:0000313" key="2">
    <source>
        <dbReference type="EMBL" id="PUU80481.1"/>
    </source>
</evidence>
<organism evidence="2 3">
    <name type="scientific">Tuber borchii</name>
    <name type="common">White truffle</name>
    <dbReference type="NCBI Taxonomy" id="42251"/>
    <lineage>
        <taxon>Eukaryota</taxon>
        <taxon>Fungi</taxon>
        <taxon>Dikarya</taxon>
        <taxon>Ascomycota</taxon>
        <taxon>Pezizomycotina</taxon>
        <taxon>Pezizomycetes</taxon>
        <taxon>Pezizales</taxon>
        <taxon>Tuberaceae</taxon>
        <taxon>Tuber</taxon>
    </lineage>
</organism>
<dbReference type="Proteomes" id="UP000244722">
    <property type="component" value="Unassembled WGS sequence"/>
</dbReference>
<feature type="chain" id="PRO_5015413108" description="Secreted protein" evidence="1">
    <location>
        <begin position="18"/>
        <end position="101"/>
    </location>
</feature>
<comment type="caution">
    <text evidence="2">The sequence shown here is derived from an EMBL/GenBank/DDBJ whole genome shotgun (WGS) entry which is preliminary data.</text>
</comment>
<keyword evidence="1" id="KW-0732">Signal</keyword>
<feature type="signal peptide" evidence="1">
    <location>
        <begin position="1"/>
        <end position="17"/>
    </location>
</feature>
<dbReference type="AlphaFoldDB" id="A0A2T6ZYB4"/>
<keyword evidence="3" id="KW-1185">Reference proteome</keyword>
<gene>
    <name evidence="2" type="ORF">B9Z19DRAFT_734879</name>
</gene>
<accession>A0A2T6ZYB4</accession>
<evidence type="ECO:0008006" key="4">
    <source>
        <dbReference type="Google" id="ProtNLM"/>
    </source>
</evidence>
<evidence type="ECO:0000313" key="3">
    <source>
        <dbReference type="Proteomes" id="UP000244722"/>
    </source>
</evidence>
<dbReference type="EMBL" id="NESQ01000064">
    <property type="protein sequence ID" value="PUU80481.1"/>
    <property type="molecule type" value="Genomic_DNA"/>
</dbReference>
<protein>
    <recommendedName>
        <fullName evidence="4">Secreted protein</fullName>
    </recommendedName>
</protein>
<reference evidence="2 3" key="1">
    <citation type="submission" date="2017-04" db="EMBL/GenBank/DDBJ databases">
        <title>Draft genome sequence of Tuber borchii Vittad., a whitish edible truffle.</title>
        <authorList>
            <consortium name="DOE Joint Genome Institute"/>
            <person name="Murat C."/>
            <person name="Kuo A."/>
            <person name="Barry K.W."/>
            <person name="Clum A."/>
            <person name="Dockter R.B."/>
            <person name="Fauchery L."/>
            <person name="Iotti M."/>
            <person name="Kohler A."/>
            <person name="Labutti K."/>
            <person name="Lindquist E.A."/>
            <person name="Lipzen A."/>
            <person name="Ohm R.A."/>
            <person name="Wang M."/>
            <person name="Grigoriev I.V."/>
            <person name="Zambonelli A."/>
            <person name="Martin F.M."/>
        </authorList>
    </citation>
    <scope>NUCLEOTIDE SEQUENCE [LARGE SCALE GENOMIC DNA]</scope>
    <source>
        <strain evidence="2 3">Tbo3840</strain>
    </source>
</reference>